<gene>
    <name evidence="1" type="ORF">SPIL2461_LOCUS18992</name>
</gene>
<dbReference type="GO" id="GO:0008253">
    <property type="term" value="F:5'-nucleotidase activity"/>
    <property type="evidence" value="ECO:0007669"/>
    <property type="project" value="TreeGrafter"/>
</dbReference>
<dbReference type="AlphaFoldDB" id="A0A812WP93"/>
<keyword evidence="2" id="KW-1185">Reference proteome</keyword>
<dbReference type="GO" id="GO:0009223">
    <property type="term" value="P:pyrimidine deoxyribonucleotide catabolic process"/>
    <property type="evidence" value="ECO:0007669"/>
    <property type="project" value="TreeGrafter"/>
</dbReference>
<dbReference type="Proteomes" id="UP000649617">
    <property type="component" value="Unassembled WGS sequence"/>
</dbReference>
<dbReference type="Gene3D" id="3.40.50.1000">
    <property type="entry name" value="HAD superfamily/HAD-like"/>
    <property type="match status" value="1"/>
</dbReference>
<sequence length="54" mass="6149">VQGDLLVDDKPRITGSKQQTWKHVIFSQSYNKDIEGKPRLSSWSSWRSVFAAAV</sequence>
<evidence type="ECO:0000313" key="2">
    <source>
        <dbReference type="Proteomes" id="UP000649617"/>
    </source>
</evidence>
<dbReference type="PANTHER" id="PTHR16504">
    <property type="entry name" value="5'(3')-DEOXYRIBONUCLEOTIDASE"/>
    <property type="match status" value="1"/>
</dbReference>
<protein>
    <submittedName>
        <fullName evidence="1">Uncharacterized protein</fullName>
    </submittedName>
</protein>
<name>A0A812WP93_SYMPI</name>
<dbReference type="InterPro" id="IPR023214">
    <property type="entry name" value="HAD_sf"/>
</dbReference>
<comment type="caution">
    <text evidence="1">The sequence shown here is derived from an EMBL/GenBank/DDBJ whole genome shotgun (WGS) entry which is preliminary data.</text>
</comment>
<dbReference type="EMBL" id="CAJNIZ010044208">
    <property type="protein sequence ID" value="CAE7681688.1"/>
    <property type="molecule type" value="Genomic_DNA"/>
</dbReference>
<proteinExistence type="predicted"/>
<organism evidence="1 2">
    <name type="scientific">Symbiodinium pilosum</name>
    <name type="common">Dinoflagellate</name>
    <dbReference type="NCBI Taxonomy" id="2952"/>
    <lineage>
        <taxon>Eukaryota</taxon>
        <taxon>Sar</taxon>
        <taxon>Alveolata</taxon>
        <taxon>Dinophyceae</taxon>
        <taxon>Suessiales</taxon>
        <taxon>Symbiodiniaceae</taxon>
        <taxon>Symbiodinium</taxon>
    </lineage>
</organism>
<accession>A0A812WP93</accession>
<evidence type="ECO:0000313" key="1">
    <source>
        <dbReference type="EMBL" id="CAE7681688.1"/>
    </source>
</evidence>
<dbReference type="PANTHER" id="PTHR16504:SF4">
    <property type="entry name" value="5'(3')-DEOXYRIBONUCLEOTIDASE"/>
    <property type="match status" value="1"/>
</dbReference>
<reference evidence="1" key="1">
    <citation type="submission" date="2021-02" db="EMBL/GenBank/DDBJ databases">
        <authorList>
            <person name="Dougan E. K."/>
            <person name="Rhodes N."/>
            <person name="Thang M."/>
            <person name="Chan C."/>
        </authorList>
    </citation>
    <scope>NUCLEOTIDE SEQUENCE</scope>
</reference>
<feature type="non-terminal residue" evidence="1">
    <location>
        <position position="1"/>
    </location>
</feature>
<dbReference type="OrthoDB" id="448565at2759"/>